<dbReference type="GO" id="GO:0003677">
    <property type="term" value="F:DNA binding"/>
    <property type="evidence" value="ECO:0007669"/>
    <property type="project" value="UniProtKB-KW"/>
</dbReference>
<evidence type="ECO:0000256" key="3">
    <source>
        <dbReference type="ARBA" id="ARBA00023163"/>
    </source>
</evidence>
<dbReference type="PROSITE" id="PS50995">
    <property type="entry name" value="HTH_MARR_2"/>
    <property type="match status" value="1"/>
</dbReference>
<dbReference type="AlphaFoldDB" id="A0A220MF85"/>
<dbReference type="Proteomes" id="UP000197781">
    <property type="component" value="Chromosome"/>
</dbReference>
<dbReference type="KEGG" id="bfm:BP422_09160"/>
<dbReference type="GO" id="GO:0006950">
    <property type="term" value="P:response to stress"/>
    <property type="evidence" value="ECO:0007669"/>
    <property type="project" value="TreeGrafter"/>
</dbReference>
<evidence type="ECO:0000313" key="6">
    <source>
        <dbReference type="Proteomes" id="UP000197781"/>
    </source>
</evidence>
<dbReference type="GO" id="GO:0003700">
    <property type="term" value="F:DNA-binding transcription factor activity"/>
    <property type="evidence" value="ECO:0007669"/>
    <property type="project" value="InterPro"/>
</dbReference>
<keyword evidence="2" id="KW-0238">DNA-binding</keyword>
<dbReference type="InterPro" id="IPR036390">
    <property type="entry name" value="WH_DNA-bd_sf"/>
</dbReference>
<evidence type="ECO:0000256" key="2">
    <source>
        <dbReference type="ARBA" id="ARBA00023125"/>
    </source>
</evidence>
<dbReference type="SMART" id="SM00347">
    <property type="entry name" value="HTH_MARR"/>
    <property type="match status" value="1"/>
</dbReference>
<evidence type="ECO:0000313" key="5">
    <source>
        <dbReference type="EMBL" id="ASJ53706.1"/>
    </source>
</evidence>
<protein>
    <submittedName>
        <fullName evidence="5">Transcriptional regulator</fullName>
    </submittedName>
</protein>
<dbReference type="RefSeq" id="WP_088907501.1">
    <property type="nucleotide sequence ID" value="NZ_CP018145.1"/>
</dbReference>
<reference evidence="5 6" key="1">
    <citation type="submission" date="2016-11" db="EMBL/GenBank/DDBJ databases">
        <authorList>
            <person name="Jaros S."/>
            <person name="Januszkiewicz K."/>
            <person name="Wedrychowicz H."/>
        </authorList>
    </citation>
    <scope>NUCLEOTIDE SEQUENCE [LARGE SCALE GENOMIC DNA]</scope>
    <source>
        <strain evidence="5 6">NF2</strain>
    </source>
</reference>
<evidence type="ECO:0000259" key="4">
    <source>
        <dbReference type="PROSITE" id="PS50995"/>
    </source>
</evidence>
<accession>A0A220MF85</accession>
<dbReference type="PANTHER" id="PTHR33164:SF64">
    <property type="entry name" value="TRANSCRIPTIONAL REGULATOR SLYA"/>
    <property type="match status" value="1"/>
</dbReference>
<evidence type="ECO:0000256" key="1">
    <source>
        <dbReference type="ARBA" id="ARBA00023015"/>
    </source>
</evidence>
<feature type="domain" description="HTH marR-type" evidence="4">
    <location>
        <begin position="1"/>
        <end position="132"/>
    </location>
</feature>
<dbReference type="PRINTS" id="PR00598">
    <property type="entry name" value="HTHMARR"/>
</dbReference>
<dbReference type="InterPro" id="IPR039422">
    <property type="entry name" value="MarR/SlyA-like"/>
</dbReference>
<dbReference type="EMBL" id="CP018145">
    <property type="protein sequence ID" value="ASJ53706.1"/>
    <property type="molecule type" value="Genomic_DNA"/>
</dbReference>
<keyword evidence="3" id="KW-0804">Transcription</keyword>
<dbReference type="InterPro" id="IPR036388">
    <property type="entry name" value="WH-like_DNA-bd_sf"/>
</dbReference>
<dbReference type="SUPFAM" id="SSF46785">
    <property type="entry name" value="Winged helix' DNA-binding domain"/>
    <property type="match status" value="1"/>
</dbReference>
<dbReference type="Gene3D" id="1.10.10.10">
    <property type="entry name" value="Winged helix-like DNA-binding domain superfamily/Winged helix DNA-binding domain"/>
    <property type="match status" value="1"/>
</dbReference>
<dbReference type="PANTHER" id="PTHR33164">
    <property type="entry name" value="TRANSCRIPTIONAL REGULATOR, MARR FAMILY"/>
    <property type="match status" value="1"/>
</dbReference>
<name>A0A220MF85_9BACL</name>
<dbReference type="Pfam" id="PF12802">
    <property type="entry name" value="MarR_2"/>
    <property type="match status" value="1"/>
</dbReference>
<dbReference type="InterPro" id="IPR000835">
    <property type="entry name" value="HTH_MarR-typ"/>
</dbReference>
<sequence length="138" mass="15733">MYPFFSTVAFTHRIYNNQLQEELLPFGISVTQWALIRYLKTNGPATFSDVADYWQVEKPAITPIAQKLAAREIISILSGADKRQKIMYLSEKGEALHKTIMEATDPFLEELMEGISQEERDAAATVLEKLILNLKRRG</sequence>
<organism evidence="5 6">
    <name type="scientific">Brevibacillus formosus</name>
    <dbReference type="NCBI Taxonomy" id="54913"/>
    <lineage>
        <taxon>Bacteria</taxon>
        <taxon>Bacillati</taxon>
        <taxon>Bacillota</taxon>
        <taxon>Bacilli</taxon>
        <taxon>Bacillales</taxon>
        <taxon>Paenibacillaceae</taxon>
        <taxon>Brevibacillus</taxon>
    </lineage>
</organism>
<keyword evidence="1" id="KW-0805">Transcription regulation</keyword>
<gene>
    <name evidence="5" type="ORF">BP422_09160</name>
</gene>
<proteinExistence type="predicted"/>